<feature type="domain" description="NmrA-like" evidence="1">
    <location>
        <begin position="2"/>
        <end position="268"/>
    </location>
</feature>
<proteinExistence type="predicted"/>
<gene>
    <name evidence="2" type="ORF">FC96_GL001566</name>
</gene>
<comment type="caution">
    <text evidence="2">The sequence shown here is derived from an EMBL/GenBank/DDBJ whole genome shotgun (WGS) entry which is preliminary data.</text>
</comment>
<keyword evidence="2" id="KW-0413">Isomerase</keyword>
<accession>A0A0R1HPM1</accession>
<name>A0A0R1HPM1_9LACO</name>
<organism evidence="2 3">
    <name type="scientific">Secundilactobacillus kimchicus JCM 15530</name>
    <dbReference type="NCBI Taxonomy" id="1302272"/>
    <lineage>
        <taxon>Bacteria</taxon>
        <taxon>Bacillati</taxon>
        <taxon>Bacillota</taxon>
        <taxon>Bacilli</taxon>
        <taxon>Lactobacillales</taxon>
        <taxon>Lactobacillaceae</taxon>
        <taxon>Secundilactobacillus</taxon>
    </lineage>
</organism>
<keyword evidence="3" id="KW-1185">Reference proteome</keyword>
<dbReference type="EMBL" id="AZCX01000003">
    <property type="protein sequence ID" value="KRK48460.1"/>
    <property type="molecule type" value="Genomic_DNA"/>
</dbReference>
<evidence type="ECO:0000313" key="3">
    <source>
        <dbReference type="Proteomes" id="UP000050911"/>
    </source>
</evidence>
<dbReference type="InterPro" id="IPR036291">
    <property type="entry name" value="NAD(P)-bd_dom_sf"/>
</dbReference>
<sequence length="288" mass="31553">MTITVTGASGHLGHRVIKALLKLTIDDNIRAGVHNPEKLAAFQKLGVQAVQLDYFNNASMDLAFNGTDVLVYIPSKTYNVLKRVAELESVLTAAKKAAVSQIIFVSFFADQETNPFTMSPFYGYAPRRLAGFGIPYAVVKNSLFADPLVPYLPELIERQALIYPVDDQKLAFITQTDSAEAIAQLAVKPELRGHGETYLLSQEEAFDMPTLGALMTDVTGHPIGYQPVSTKAFADIYRSEGDGDELSSMYRAGEMGLMAATSKDFQKLTGHAPETMAAFLKRSYQPEN</sequence>
<dbReference type="Gene3D" id="3.40.50.720">
    <property type="entry name" value="NAD(P)-binding Rossmann-like Domain"/>
    <property type="match status" value="1"/>
</dbReference>
<dbReference type="GO" id="GO:0016853">
    <property type="term" value="F:isomerase activity"/>
    <property type="evidence" value="ECO:0007669"/>
    <property type="project" value="UniProtKB-KW"/>
</dbReference>
<dbReference type="Pfam" id="PF05368">
    <property type="entry name" value="NmrA"/>
    <property type="match status" value="1"/>
</dbReference>
<dbReference type="Proteomes" id="UP000050911">
    <property type="component" value="Unassembled WGS sequence"/>
</dbReference>
<dbReference type="PATRIC" id="fig|1302272.5.peg.1583"/>
<dbReference type="PANTHER" id="PTHR47129">
    <property type="entry name" value="QUINONE OXIDOREDUCTASE 2"/>
    <property type="match status" value="1"/>
</dbReference>
<dbReference type="STRING" id="1302272.FC96_GL001566"/>
<protein>
    <submittedName>
        <fullName evidence="2">3-beta hydroxysteroid dehydrogenase isomerase</fullName>
    </submittedName>
</protein>
<dbReference type="RefSeq" id="WP_056942287.1">
    <property type="nucleotide sequence ID" value="NZ_AZCX01000003.1"/>
</dbReference>
<dbReference type="OrthoDB" id="152510at2"/>
<dbReference type="PANTHER" id="PTHR47129:SF1">
    <property type="entry name" value="NMRA-LIKE DOMAIN-CONTAINING PROTEIN"/>
    <property type="match status" value="1"/>
</dbReference>
<evidence type="ECO:0000313" key="2">
    <source>
        <dbReference type="EMBL" id="KRK48460.1"/>
    </source>
</evidence>
<reference evidence="2 3" key="1">
    <citation type="journal article" date="2015" name="Genome Announc.">
        <title>Expanding the biotechnology potential of lactobacilli through comparative genomics of 213 strains and associated genera.</title>
        <authorList>
            <person name="Sun Z."/>
            <person name="Harris H.M."/>
            <person name="McCann A."/>
            <person name="Guo C."/>
            <person name="Argimon S."/>
            <person name="Zhang W."/>
            <person name="Yang X."/>
            <person name="Jeffery I.B."/>
            <person name="Cooney J.C."/>
            <person name="Kagawa T.F."/>
            <person name="Liu W."/>
            <person name="Song Y."/>
            <person name="Salvetti E."/>
            <person name="Wrobel A."/>
            <person name="Rasinkangas P."/>
            <person name="Parkhill J."/>
            <person name="Rea M.C."/>
            <person name="O'Sullivan O."/>
            <person name="Ritari J."/>
            <person name="Douillard F.P."/>
            <person name="Paul Ross R."/>
            <person name="Yang R."/>
            <person name="Briner A.E."/>
            <person name="Felis G.E."/>
            <person name="de Vos W.M."/>
            <person name="Barrangou R."/>
            <person name="Klaenhammer T.R."/>
            <person name="Caufield P.W."/>
            <person name="Cui Y."/>
            <person name="Zhang H."/>
            <person name="O'Toole P.W."/>
        </authorList>
    </citation>
    <scope>NUCLEOTIDE SEQUENCE [LARGE SCALE GENOMIC DNA]</scope>
    <source>
        <strain evidence="2 3">JCM 15530</strain>
    </source>
</reference>
<dbReference type="Gene3D" id="3.90.25.10">
    <property type="entry name" value="UDP-galactose 4-epimerase, domain 1"/>
    <property type="match status" value="1"/>
</dbReference>
<dbReference type="InterPro" id="IPR052718">
    <property type="entry name" value="NmrA-type_oxidoreductase"/>
</dbReference>
<dbReference type="InterPro" id="IPR008030">
    <property type="entry name" value="NmrA-like"/>
</dbReference>
<dbReference type="SUPFAM" id="SSF51735">
    <property type="entry name" value="NAD(P)-binding Rossmann-fold domains"/>
    <property type="match status" value="1"/>
</dbReference>
<evidence type="ECO:0000259" key="1">
    <source>
        <dbReference type="Pfam" id="PF05368"/>
    </source>
</evidence>
<dbReference type="AlphaFoldDB" id="A0A0R1HPM1"/>